<gene>
    <name evidence="1" type="ORF">SDC9_00473</name>
</gene>
<name>A0A644SK06_9ZZZZ</name>
<proteinExistence type="predicted"/>
<comment type="caution">
    <text evidence="1">The sequence shown here is derived from an EMBL/GenBank/DDBJ whole genome shotgun (WGS) entry which is preliminary data.</text>
</comment>
<accession>A0A644SK06</accession>
<dbReference type="EMBL" id="VSSQ01000001">
    <property type="protein sequence ID" value="MPL55006.1"/>
    <property type="molecule type" value="Genomic_DNA"/>
</dbReference>
<dbReference type="AlphaFoldDB" id="A0A644SK06"/>
<organism evidence="1">
    <name type="scientific">bioreactor metagenome</name>
    <dbReference type="NCBI Taxonomy" id="1076179"/>
    <lineage>
        <taxon>unclassified sequences</taxon>
        <taxon>metagenomes</taxon>
        <taxon>ecological metagenomes</taxon>
    </lineage>
</organism>
<protein>
    <submittedName>
        <fullName evidence="1">Uncharacterized protein</fullName>
    </submittedName>
</protein>
<reference evidence="1" key="1">
    <citation type="submission" date="2019-08" db="EMBL/GenBank/DDBJ databases">
        <authorList>
            <person name="Kucharzyk K."/>
            <person name="Murdoch R.W."/>
            <person name="Higgins S."/>
            <person name="Loffler F."/>
        </authorList>
    </citation>
    <scope>NUCLEOTIDE SEQUENCE</scope>
</reference>
<evidence type="ECO:0000313" key="1">
    <source>
        <dbReference type="EMBL" id="MPL55006.1"/>
    </source>
</evidence>
<sequence length="72" mass="8485">MNSFISFYEFTQLSQQEQYYLVFTQGAIIGINETDKSKFILYKLYNFFVEVLYNTLDNKIIGLTSFLNSKSN</sequence>